<dbReference type="EMBL" id="CAUYUJ010006669">
    <property type="protein sequence ID" value="CAK0818218.1"/>
    <property type="molecule type" value="Genomic_DNA"/>
</dbReference>
<comment type="caution">
    <text evidence="2">The sequence shown here is derived from an EMBL/GenBank/DDBJ whole genome shotgun (WGS) entry which is preliminary data.</text>
</comment>
<evidence type="ECO:0000313" key="2">
    <source>
        <dbReference type="EMBL" id="CAK0818218.1"/>
    </source>
</evidence>
<evidence type="ECO:0000256" key="1">
    <source>
        <dbReference type="SAM" id="MobiDB-lite"/>
    </source>
</evidence>
<feature type="compositionally biased region" description="Low complexity" evidence="1">
    <location>
        <begin position="447"/>
        <end position="457"/>
    </location>
</feature>
<gene>
    <name evidence="2" type="ORF">PCOR1329_LOCUS20566</name>
</gene>
<keyword evidence="3" id="KW-1185">Reference proteome</keyword>
<protein>
    <recommendedName>
        <fullName evidence="4">Rhomboid-like protein</fullName>
    </recommendedName>
</protein>
<proteinExistence type="predicted"/>
<reference evidence="2" key="1">
    <citation type="submission" date="2023-10" db="EMBL/GenBank/DDBJ databases">
        <authorList>
            <person name="Chen Y."/>
            <person name="Shah S."/>
            <person name="Dougan E. K."/>
            <person name="Thang M."/>
            <person name="Chan C."/>
        </authorList>
    </citation>
    <scope>NUCLEOTIDE SEQUENCE [LARGE SCALE GENOMIC DNA]</scope>
</reference>
<organism evidence="2 3">
    <name type="scientific">Prorocentrum cordatum</name>
    <dbReference type="NCBI Taxonomy" id="2364126"/>
    <lineage>
        <taxon>Eukaryota</taxon>
        <taxon>Sar</taxon>
        <taxon>Alveolata</taxon>
        <taxon>Dinophyceae</taxon>
        <taxon>Prorocentrales</taxon>
        <taxon>Prorocentraceae</taxon>
        <taxon>Prorocentrum</taxon>
    </lineage>
</organism>
<feature type="compositionally biased region" description="Low complexity" evidence="1">
    <location>
        <begin position="189"/>
        <end position="204"/>
    </location>
</feature>
<evidence type="ECO:0000313" key="3">
    <source>
        <dbReference type="Proteomes" id="UP001189429"/>
    </source>
</evidence>
<accession>A0ABN9RJS0</accession>
<dbReference type="Proteomes" id="UP001189429">
    <property type="component" value="Unassembled WGS sequence"/>
</dbReference>
<feature type="compositionally biased region" description="Low complexity" evidence="1">
    <location>
        <begin position="142"/>
        <end position="153"/>
    </location>
</feature>
<name>A0ABN9RJS0_9DINO</name>
<feature type="region of interest" description="Disordered" evidence="1">
    <location>
        <begin position="447"/>
        <end position="487"/>
    </location>
</feature>
<feature type="region of interest" description="Disordered" evidence="1">
    <location>
        <begin position="142"/>
        <end position="204"/>
    </location>
</feature>
<evidence type="ECO:0008006" key="4">
    <source>
        <dbReference type="Google" id="ProtNLM"/>
    </source>
</evidence>
<sequence>MELGLQIITHSRPLVHFLGCGAGDADTQDVFRGDCFLRHVTESDQQRFQEFLAATSAVQPEGGDALVRATGAPASIQMSLRSRRGGHVPVELFVVPLPDLDDALGFLMGILRIRETGALPLEARVDAPGAVALLPRAAIPGEAAGSPPSRAAPGGPPPCGPANDRTPSGTEAAAHTPPGPDAEARSSRRPCSSSSGSSASRSSCSSGRRAAAAAGVQAVSLRVDSASPGRCQNLMHAREYYCEVEEADCSMGALNLLCNGDAFLSAASAVLAAASPEPESEEDDDFDVLIRMQGLSKLWAPWAGAGASPSLAGFMQVRGWYAVVHVGLDLIRGCSGNSATVGTLSHLAGFVGGLCYVLAALPDLGGQPVPTVPCLRAGPGGRFVEAECLAFFSIGYKAPVQQVRQAAVAVLACGAAAAVFNAFVVQSRAHASADGYSLLVKPPSAGARPAAADRGPPFGEIWTRRSPPAGRPTTQSSGAASLELARGPGRLTSRGAASLLGAASLEPAHGPG</sequence>